<organism evidence="8 9">
    <name type="scientific">Sphingobium yanoikuyae</name>
    <name type="common">Sphingomonas yanoikuyae</name>
    <dbReference type="NCBI Taxonomy" id="13690"/>
    <lineage>
        <taxon>Bacteria</taxon>
        <taxon>Pseudomonadati</taxon>
        <taxon>Pseudomonadota</taxon>
        <taxon>Alphaproteobacteria</taxon>
        <taxon>Sphingomonadales</taxon>
        <taxon>Sphingomonadaceae</taxon>
        <taxon>Sphingobium</taxon>
    </lineage>
</organism>
<keyword evidence="3" id="KW-1003">Cell membrane</keyword>
<dbReference type="PANTHER" id="PTHR30509:SF9">
    <property type="entry name" value="MULTIDRUG RESISTANCE PROTEIN MDTO"/>
    <property type="match status" value="1"/>
</dbReference>
<evidence type="ECO:0000256" key="2">
    <source>
        <dbReference type="ARBA" id="ARBA00022448"/>
    </source>
</evidence>
<keyword evidence="5 7" id="KW-1133">Transmembrane helix</keyword>
<comment type="subcellular location">
    <subcellularLocation>
        <location evidence="1">Cell membrane</location>
        <topology evidence="1">Multi-pass membrane protein</topology>
    </subcellularLocation>
</comment>
<dbReference type="Pfam" id="PF04632">
    <property type="entry name" value="FUSC"/>
    <property type="match status" value="1"/>
</dbReference>
<dbReference type="AlphaFoldDB" id="A0A9X7YAQ8"/>
<keyword evidence="4 7" id="KW-0812">Transmembrane</keyword>
<name>A0A9X7YAQ8_SPHYA</name>
<gene>
    <name evidence="8" type="ORF">H3V42_18785</name>
</gene>
<feature type="transmembrane region" description="Helical" evidence="7">
    <location>
        <begin position="56"/>
        <end position="76"/>
    </location>
</feature>
<keyword evidence="2" id="KW-0813">Transport</keyword>
<dbReference type="GO" id="GO:0022857">
    <property type="term" value="F:transmembrane transporter activity"/>
    <property type="evidence" value="ECO:0007669"/>
    <property type="project" value="InterPro"/>
</dbReference>
<reference evidence="8 9" key="1">
    <citation type="submission" date="2020-07" db="EMBL/GenBank/DDBJ databases">
        <title>Whole genome sequence of Sphingobium yanoikuyae A3.</title>
        <authorList>
            <person name="Han S.-S."/>
        </authorList>
    </citation>
    <scope>NUCLEOTIDE SEQUENCE [LARGE SCALE GENOMIC DNA]</scope>
    <source>
        <strain evidence="8 9">A3</strain>
    </source>
</reference>
<dbReference type="InterPro" id="IPR006726">
    <property type="entry name" value="PHBA_efflux_AaeB/fusaric-R"/>
</dbReference>
<feature type="transmembrane region" description="Helical" evidence="7">
    <location>
        <begin position="439"/>
        <end position="465"/>
    </location>
</feature>
<keyword evidence="6 7" id="KW-0472">Membrane</keyword>
<dbReference type="PANTHER" id="PTHR30509">
    <property type="entry name" value="P-HYDROXYBENZOIC ACID EFFLUX PUMP SUBUNIT-RELATED"/>
    <property type="match status" value="1"/>
</dbReference>
<evidence type="ECO:0000313" key="8">
    <source>
        <dbReference type="EMBL" id="QNG43946.1"/>
    </source>
</evidence>
<evidence type="ECO:0000256" key="7">
    <source>
        <dbReference type="SAM" id="Phobius"/>
    </source>
</evidence>
<protein>
    <submittedName>
        <fullName evidence="8">FUSC family protein</fullName>
    </submittedName>
</protein>
<proteinExistence type="predicted"/>
<dbReference type="Proteomes" id="UP000515377">
    <property type="component" value="Chromosome"/>
</dbReference>
<dbReference type="GO" id="GO:0005886">
    <property type="term" value="C:plasma membrane"/>
    <property type="evidence" value="ECO:0007669"/>
    <property type="project" value="UniProtKB-SubCell"/>
</dbReference>
<feature type="transmembrane region" description="Helical" evidence="7">
    <location>
        <begin position="485"/>
        <end position="503"/>
    </location>
</feature>
<dbReference type="RefSeq" id="WP_185703451.1">
    <property type="nucleotide sequence ID" value="NZ_JBJYKA010000012.1"/>
</dbReference>
<feature type="transmembrane region" description="Helical" evidence="7">
    <location>
        <begin position="107"/>
        <end position="124"/>
    </location>
</feature>
<feature type="transmembrane region" description="Helical" evidence="7">
    <location>
        <begin position="382"/>
        <end position="398"/>
    </location>
</feature>
<evidence type="ECO:0000256" key="1">
    <source>
        <dbReference type="ARBA" id="ARBA00004651"/>
    </source>
</evidence>
<feature type="transmembrane region" description="Helical" evidence="7">
    <location>
        <begin position="82"/>
        <end position="100"/>
    </location>
</feature>
<sequence length="660" mass="71358">MRISADQMVFSVKLFTAAMIAFAIAVHVGLPNPYWALVTCCVCMNPLSGAIRSKVVYRFTGTFCAGIVTLCLVAIFASTPLLLIAAAGVVATISFGFSFLDRSPRSYGFQLFSITLMLVAVAGVDHPETMFDTVVGRVTEISLGILSTTVVDAVIAPRSLTGTLRSSIHRWLSSMENWARDILDGHEADTKGEHDRLRTLADIASLSQLISTLRYDPVVSRSDLRHAVAIQQRLLRMVPLLSAIGSRINSLGEAEHQALRPSLAVARAWLDVGAEPAPGFVDDVRALPIDGGSGAAWQQLVHDTLAGMLRDMLTQWSEVRRLEASLDGKATLDPALKEQLSASRTLPLVPDVDHAGRMAAGIMVTYALLCTFWYLTGWHQGATAVLLSTVALAFFGGSDEPGKAIAMFGRFAVLALTLAGLLSYGLLPLANDFPSFAWAMGMFMIPLGAWAAVNPMATLVLAFGLSNINLQGHYTPFDFGTFLETGLASLFGVFAAFLGAGLFRRWGVQHQLQRFLRKEAIDIARLSRSANPALRDSYIQRALDRIAGMTMRLSATGQVERSAGLLARLRVGANVADLRMVGKALPLAARAATTSVLDQFRAEFDAPQPSSQLLRLIDDALTRLWSARDASGDIPDRAIHALAGLRIALFERAPAWEHTR</sequence>
<evidence type="ECO:0000256" key="4">
    <source>
        <dbReference type="ARBA" id="ARBA00022692"/>
    </source>
</evidence>
<evidence type="ECO:0000256" key="6">
    <source>
        <dbReference type="ARBA" id="ARBA00023136"/>
    </source>
</evidence>
<evidence type="ECO:0000313" key="9">
    <source>
        <dbReference type="Proteomes" id="UP000515377"/>
    </source>
</evidence>
<feature type="transmembrane region" description="Helical" evidence="7">
    <location>
        <begin position="404"/>
        <end position="427"/>
    </location>
</feature>
<accession>A0A9X7YAQ8</accession>
<evidence type="ECO:0000256" key="3">
    <source>
        <dbReference type="ARBA" id="ARBA00022475"/>
    </source>
</evidence>
<evidence type="ECO:0000256" key="5">
    <source>
        <dbReference type="ARBA" id="ARBA00022989"/>
    </source>
</evidence>
<dbReference type="EMBL" id="CP060122">
    <property type="protein sequence ID" value="QNG43946.1"/>
    <property type="molecule type" value="Genomic_DNA"/>
</dbReference>